<evidence type="ECO:0000313" key="1">
    <source>
        <dbReference type="EMBL" id="DAF43013.1"/>
    </source>
</evidence>
<dbReference type="InterPro" id="IPR020288">
    <property type="entry name" value="Sheath_initiator"/>
</dbReference>
<dbReference type="Pfam" id="PF10934">
    <property type="entry name" value="Sheath_initiator"/>
    <property type="match status" value="1"/>
</dbReference>
<name>A0A8S5RW76_9CAUD</name>
<accession>A0A8S5RW76</accession>
<evidence type="ECO:0008006" key="2">
    <source>
        <dbReference type="Google" id="ProtNLM"/>
    </source>
</evidence>
<dbReference type="EMBL" id="BK032498">
    <property type="protein sequence ID" value="DAF43013.1"/>
    <property type="molecule type" value="Genomic_DNA"/>
</dbReference>
<proteinExistence type="predicted"/>
<reference evidence="1" key="1">
    <citation type="journal article" date="2021" name="Proc. Natl. Acad. Sci. U.S.A.">
        <title>A Catalog of Tens of Thousands of Viruses from Human Metagenomes Reveals Hidden Associations with Chronic Diseases.</title>
        <authorList>
            <person name="Tisza M.J."/>
            <person name="Buck C.B."/>
        </authorList>
    </citation>
    <scope>NUCLEOTIDE SEQUENCE</scope>
    <source>
        <strain evidence="1">Ct0Go27</strain>
    </source>
</reference>
<protein>
    <recommendedName>
        <fullName evidence="2">DUF2634 domain-containing protein</fullName>
    </recommendedName>
</protein>
<sequence>MSLLPSFYDVKDRKSINEYFPREYEIDFAENRLTGRIVEGLDAIRVWVWCCIHTERFRYALYSWQYGVSLEKYLGQTTTEEYLEVDSQAEIEEALKIHPYITGIDDFQVSKNGTNLKIKLTVKTKLGKIEVSENV</sequence>
<organism evidence="1">
    <name type="scientific">Siphoviridae sp. ct0Go27</name>
    <dbReference type="NCBI Taxonomy" id="2827761"/>
    <lineage>
        <taxon>Viruses</taxon>
        <taxon>Duplodnaviria</taxon>
        <taxon>Heunggongvirae</taxon>
        <taxon>Uroviricota</taxon>
        <taxon>Caudoviricetes</taxon>
    </lineage>
</organism>